<gene>
    <name evidence="1" type="ORF">LCGC14_2841110</name>
</gene>
<dbReference type="AlphaFoldDB" id="A0A0F9AJL3"/>
<name>A0A0F9AJL3_9ZZZZ</name>
<proteinExistence type="predicted"/>
<organism evidence="1">
    <name type="scientific">marine sediment metagenome</name>
    <dbReference type="NCBI Taxonomy" id="412755"/>
    <lineage>
        <taxon>unclassified sequences</taxon>
        <taxon>metagenomes</taxon>
        <taxon>ecological metagenomes</taxon>
    </lineage>
</organism>
<sequence length="42" mass="4665">IEFGLNLKTAFGVEEKVLPPSYEGDFLTSMGFEIGIITKILF</sequence>
<reference evidence="1" key="1">
    <citation type="journal article" date="2015" name="Nature">
        <title>Complex archaea that bridge the gap between prokaryotes and eukaryotes.</title>
        <authorList>
            <person name="Spang A."/>
            <person name="Saw J.H."/>
            <person name="Jorgensen S.L."/>
            <person name="Zaremba-Niedzwiedzka K."/>
            <person name="Martijn J."/>
            <person name="Lind A.E."/>
            <person name="van Eijk R."/>
            <person name="Schleper C."/>
            <person name="Guy L."/>
            <person name="Ettema T.J."/>
        </authorList>
    </citation>
    <scope>NUCLEOTIDE SEQUENCE</scope>
</reference>
<accession>A0A0F9AJL3</accession>
<protein>
    <submittedName>
        <fullName evidence="1">Uncharacterized protein</fullName>
    </submittedName>
</protein>
<comment type="caution">
    <text evidence="1">The sequence shown here is derived from an EMBL/GenBank/DDBJ whole genome shotgun (WGS) entry which is preliminary data.</text>
</comment>
<evidence type="ECO:0000313" key="1">
    <source>
        <dbReference type="EMBL" id="KKK78684.1"/>
    </source>
</evidence>
<feature type="non-terminal residue" evidence="1">
    <location>
        <position position="1"/>
    </location>
</feature>
<dbReference type="EMBL" id="LAZR01054380">
    <property type="protein sequence ID" value="KKK78684.1"/>
    <property type="molecule type" value="Genomic_DNA"/>
</dbReference>